<dbReference type="InterPro" id="IPR036397">
    <property type="entry name" value="RNaseH_sf"/>
</dbReference>
<organism evidence="1 2">
    <name type="scientific">Viridibacillus soli</name>
    <dbReference type="NCBI Taxonomy" id="2798301"/>
    <lineage>
        <taxon>Bacteria</taxon>
        <taxon>Bacillati</taxon>
        <taxon>Bacillota</taxon>
        <taxon>Bacilli</taxon>
        <taxon>Bacillales</taxon>
        <taxon>Caryophanaceae</taxon>
        <taxon>Viridibacillus</taxon>
    </lineage>
</organism>
<evidence type="ECO:0000313" key="1">
    <source>
        <dbReference type="EMBL" id="MBK3493833.1"/>
    </source>
</evidence>
<dbReference type="SUPFAM" id="SSF53098">
    <property type="entry name" value="Ribonuclease H-like"/>
    <property type="match status" value="1"/>
</dbReference>
<dbReference type="Gene3D" id="3.30.420.10">
    <property type="entry name" value="Ribonuclease H-like superfamily/Ribonuclease H"/>
    <property type="match status" value="1"/>
</dbReference>
<evidence type="ECO:0000313" key="2">
    <source>
        <dbReference type="Proteomes" id="UP000618943"/>
    </source>
</evidence>
<dbReference type="EMBL" id="JAEOAH010000003">
    <property type="protein sequence ID" value="MBK3493833.1"/>
    <property type="molecule type" value="Genomic_DNA"/>
</dbReference>
<name>A0ABS1H449_9BACL</name>
<sequence length="151" mass="17408">MKPFIYQYQLNHPALIERFMANVMHIKTVIGSLGNFLVEQHGMYQESMNLKYSAFFPEKGDGILSIDTIKMCENTIQADVIFNSLVHIPQEIVQLTCITNNQMKEAPNLSDVLIKFLPLKQDCTLVAYPANHERNVMQYESSKLFLIPFKH</sequence>
<proteinExistence type="predicted"/>
<accession>A0ABS1H449</accession>
<dbReference type="RefSeq" id="WP_200747856.1">
    <property type="nucleotide sequence ID" value="NZ_JAEOAH010000003.1"/>
</dbReference>
<comment type="caution">
    <text evidence="1">The sequence shown here is derived from an EMBL/GenBank/DDBJ whole genome shotgun (WGS) entry which is preliminary data.</text>
</comment>
<dbReference type="InterPro" id="IPR012337">
    <property type="entry name" value="RNaseH-like_sf"/>
</dbReference>
<gene>
    <name evidence="1" type="ORF">JFL43_02950</name>
</gene>
<keyword evidence="2" id="KW-1185">Reference proteome</keyword>
<reference evidence="1 2" key="1">
    <citation type="submission" date="2020-12" db="EMBL/GenBank/DDBJ databases">
        <title>YIM B01967 draft genome.</title>
        <authorList>
            <person name="Yan X."/>
        </authorList>
    </citation>
    <scope>NUCLEOTIDE SEQUENCE [LARGE SCALE GENOMIC DNA]</scope>
    <source>
        <strain evidence="1 2">YIM B01967</strain>
    </source>
</reference>
<protein>
    <submittedName>
        <fullName evidence="1">Uncharacterized protein</fullName>
    </submittedName>
</protein>
<dbReference type="Proteomes" id="UP000618943">
    <property type="component" value="Unassembled WGS sequence"/>
</dbReference>